<feature type="chain" id="PRO_5047145809" evidence="5">
    <location>
        <begin position="26"/>
        <end position="262"/>
    </location>
</feature>
<feature type="signal peptide" evidence="5">
    <location>
        <begin position="1"/>
        <end position="25"/>
    </location>
</feature>
<keyword evidence="2" id="KW-0812">Transmembrane</keyword>
<keyword evidence="5" id="KW-0732">Signal</keyword>
<evidence type="ECO:0000256" key="2">
    <source>
        <dbReference type="ARBA" id="ARBA00022692"/>
    </source>
</evidence>
<evidence type="ECO:0000313" key="7">
    <source>
        <dbReference type="Proteomes" id="UP001595851"/>
    </source>
</evidence>
<keyword evidence="3" id="KW-1133">Transmembrane helix</keyword>
<dbReference type="EMBL" id="JBHSBI010000006">
    <property type="protein sequence ID" value="MFC4008362.1"/>
    <property type="molecule type" value="Genomic_DNA"/>
</dbReference>
<evidence type="ECO:0000256" key="3">
    <source>
        <dbReference type="ARBA" id="ARBA00022989"/>
    </source>
</evidence>
<dbReference type="RefSeq" id="WP_379528428.1">
    <property type="nucleotide sequence ID" value="NZ_JBHSBI010000006.1"/>
</dbReference>
<dbReference type="PANTHER" id="PTHR30168:SF0">
    <property type="entry name" value="INNER MEMBRANE PROTEIN"/>
    <property type="match status" value="1"/>
</dbReference>
<protein>
    <submittedName>
        <fullName evidence="6">Neutral zinc metallopeptidase</fullName>
    </submittedName>
</protein>
<organism evidence="6 7">
    <name type="scientific">Nonomuraea purpurea</name>
    <dbReference type="NCBI Taxonomy" id="1849276"/>
    <lineage>
        <taxon>Bacteria</taxon>
        <taxon>Bacillati</taxon>
        <taxon>Actinomycetota</taxon>
        <taxon>Actinomycetes</taxon>
        <taxon>Streptosporangiales</taxon>
        <taxon>Streptosporangiaceae</taxon>
        <taxon>Nonomuraea</taxon>
    </lineage>
</organism>
<sequence>MKRLSLTTAALAFALAAPLAGTASADSAAYPVKHPKLIANPLYEAGALPTTTCEEPKAKKNDRKLARAYFDAVVACLETTWQKHLTDAGLPYRKVRVQHVDKFPKKYCGYTTGRADSQSWYCDKNGTIAVQIGKTWLRDPSDLWLFYTAASLYAYHVQNLAGISDAYDAVPYGKKAELHEQSRRYSLQSDCFAGAFAKSVWPLKGRTTKDWNYLVSLVDGDGPDEERTLGSASSARAWLKRGFATGDPGSCNTWTAPSSKVA</sequence>
<comment type="subcellular location">
    <subcellularLocation>
        <location evidence="1">Membrane</location>
        <topology evidence="1">Single-pass membrane protein</topology>
    </subcellularLocation>
</comment>
<comment type="caution">
    <text evidence="6">The sequence shown here is derived from an EMBL/GenBank/DDBJ whole genome shotgun (WGS) entry which is preliminary data.</text>
</comment>
<evidence type="ECO:0000256" key="5">
    <source>
        <dbReference type="SAM" id="SignalP"/>
    </source>
</evidence>
<evidence type="ECO:0000256" key="4">
    <source>
        <dbReference type="ARBA" id="ARBA00023136"/>
    </source>
</evidence>
<proteinExistence type="predicted"/>
<reference evidence="7" key="1">
    <citation type="journal article" date="2019" name="Int. J. Syst. Evol. Microbiol.">
        <title>The Global Catalogue of Microorganisms (GCM) 10K type strain sequencing project: providing services to taxonomists for standard genome sequencing and annotation.</title>
        <authorList>
            <consortium name="The Broad Institute Genomics Platform"/>
            <consortium name="The Broad Institute Genome Sequencing Center for Infectious Disease"/>
            <person name="Wu L."/>
            <person name="Ma J."/>
        </authorList>
    </citation>
    <scope>NUCLEOTIDE SEQUENCE [LARGE SCALE GENOMIC DNA]</scope>
    <source>
        <strain evidence="7">TBRC 1276</strain>
    </source>
</reference>
<keyword evidence="4" id="KW-0472">Membrane</keyword>
<gene>
    <name evidence="6" type="ORF">ACFOY2_14115</name>
</gene>
<keyword evidence="7" id="KW-1185">Reference proteome</keyword>
<dbReference type="InterPro" id="IPR007343">
    <property type="entry name" value="Uncharacterised_pept_Zn_put"/>
</dbReference>
<dbReference type="Proteomes" id="UP001595851">
    <property type="component" value="Unassembled WGS sequence"/>
</dbReference>
<evidence type="ECO:0000256" key="1">
    <source>
        <dbReference type="ARBA" id="ARBA00004167"/>
    </source>
</evidence>
<accession>A0ABV8G6P7</accession>
<evidence type="ECO:0000313" key="6">
    <source>
        <dbReference type="EMBL" id="MFC4008362.1"/>
    </source>
</evidence>
<dbReference type="PANTHER" id="PTHR30168">
    <property type="entry name" value="PUTATIVE MEMBRANE PROTEIN YPFJ"/>
    <property type="match status" value="1"/>
</dbReference>
<dbReference type="Pfam" id="PF04228">
    <property type="entry name" value="Zn_peptidase"/>
    <property type="match status" value="1"/>
</dbReference>
<name>A0ABV8G6P7_9ACTN</name>